<feature type="transmembrane region" description="Helical" evidence="2">
    <location>
        <begin position="6"/>
        <end position="28"/>
    </location>
</feature>
<evidence type="ECO:0000256" key="1">
    <source>
        <dbReference type="SAM" id="MobiDB-lite"/>
    </source>
</evidence>
<feature type="compositionally biased region" description="Basic and acidic residues" evidence="1">
    <location>
        <begin position="72"/>
        <end position="96"/>
    </location>
</feature>
<keyword evidence="2" id="KW-0812">Transmembrane</keyword>
<sequence>MVRVSPEVWILIAAVAALLLVVLVAGFVRYKRGRVSLTPPTQDKEVTDRSGGYTASGGFAFSRGGTATEPQPVERTDTEGQPHVGDDAAIPRDAPRRGITNVPLPEADVAEAPPAAGARDGRTAVLLGIAVFGPGITATSFVLSLGPS</sequence>
<evidence type="ECO:0000256" key="2">
    <source>
        <dbReference type="SAM" id="Phobius"/>
    </source>
</evidence>
<evidence type="ECO:0000313" key="4">
    <source>
        <dbReference type="Proteomes" id="UP001550535"/>
    </source>
</evidence>
<proteinExistence type="predicted"/>
<dbReference type="EMBL" id="JBEYBR010000177">
    <property type="protein sequence ID" value="MEU2126660.1"/>
    <property type="molecule type" value="Genomic_DNA"/>
</dbReference>
<keyword evidence="2" id="KW-1133">Transmembrane helix</keyword>
<gene>
    <name evidence="3" type="ORF">ABZ507_33140</name>
</gene>
<protein>
    <submittedName>
        <fullName evidence="3">Uncharacterized protein</fullName>
    </submittedName>
</protein>
<keyword evidence="2" id="KW-0472">Membrane</keyword>
<organism evidence="3 4">
    <name type="scientific">Nocardia niwae</name>
    <dbReference type="NCBI Taxonomy" id="626084"/>
    <lineage>
        <taxon>Bacteria</taxon>
        <taxon>Bacillati</taxon>
        <taxon>Actinomycetota</taxon>
        <taxon>Actinomycetes</taxon>
        <taxon>Mycobacteriales</taxon>
        <taxon>Nocardiaceae</taxon>
        <taxon>Nocardia</taxon>
    </lineage>
</organism>
<reference evidence="3 4" key="1">
    <citation type="submission" date="2024-06" db="EMBL/GenBank/DDBJ databases">
        <title>The Natural Products Discovery Center: Release of the First 8490 Sequenced Strains for Exploring Actinobacteria Biosynthetic Diversity.</title>
        <authorList>
            <person name="Kalkreuter E."/>
            <person name="Kautsar S.A."/>
            <person name="Yang D."/>
            <person name="Bader C.D."/>
            <person name="Teijaro C.N."/>
            <person name="Fluegel L."/>
            <person name="Davis C.M."/>
            <person name="Simpson J.R."/>
            <person name="Lauterbach L."/>
            <person name="Steele A.D."/>
            <person name="Gui C."/>
            <person name="Meng S."/>
            <person name="Li G."/>
            <person name="Viehrig K."/>
            <person name="Ye F."/>
            <person name="Su P."/>
            <person name="Kiefer A.F."/>
            <person name="Nichols A."/>
            <person name="Cepeda A.J."/>
            <person name="Yan W."/>
            <person name="Fan B."/>
            <person name="Jiang Y."/>
            <person name="Adhikari A."/>
            <person name="Zheng C.-J."/>
            <person name="Schuster L."/>
            <person name="Cowan T.M."/>
            <person name="Smanski M.J."/>
            <person name="Chevrette M.G."/>
            <person name="De Carvalho L.P.S."/>
            <person name="Shen B."/>
        </authorList>
    </citation>
    <scope>NUCLEOTIDE SEQUENCE [LARGE SCALE GENOMIC DNA]</scope>
    <source>
        <strain evidence="3 4">NPDC019434</strain>
    </source>
</reference>
<feature type="region of interest" description="Disordered" evidence="1">
    <location>
        <begin position="37"/>
        <end position="106"/>
    </location>
</feature>
<evidence type="ECO:0000313" key="3">
    <source>
        <dbReference type="EMBL" id="MEU2126660.1"/>
    </source>
</evidence>
<dbReference type="Proteomes" id="UP001550535">
    <property type="component" value="Unassembled WGS sequence"/>
</dbReference>
<feature type="non-terminal residue" evidence="3">
    <location>
        <position position="148"/>
    </location>
</feature>
<accession>A0ABV2XL80</accession>
<comment type="caution">
    <text evidence="3">The sequence shown here is derived from an EMBL/GenBank/DDBJ whole genome shotgun (WGS) entry which is preliminary data.</text>
</comment>
<feature type="transmembrane region" description="Helical" evidence="2">
    <location>
        <begin position="124"/>
        <end position="145"/>
    </location>
</feature>
<name>A0ABV2XL80_9NOCA</name>
<keyword evidence="4" id="KW-1185">Reference proteome</keyword>